<dbReference type="InterPro" id="IPR036020">
    <property type="entry name" value="WW_dom_sf"/>
</dbReference>
<dbReference type="GO" id="GO:0042626">
    <property type="term" value="F:ATPase-coupled transmembrane transporter activity"/>
    <property type="evidence" value="ECO:0007669"/>
    <property type="project" value="TreeGrafter"/>
</dbReference>
<dbReference type="CDD" id="cd00201">
    <property type="entry name" value="WW"/>
    <property type="match status" value="1"/>
</dbReference>
<keyword evidence="2" id="KW-1185">Reference proteome</keyword>
<organism evidence="1 2">
    <name type="scientific">Coptis chinensis</name>
    <dbReference type="NCBI Taxonomy" id="261450"/>
    <lineage>
        <taxon>Eukaryota</taxon>
        <taxon>Viridiplantae</taxon>
        <taxon>Streptophyta</taxon>
        <taxon>Embryophyta</taxon>
        <taxon>Tracheophyta</taxon>
        <taxon>Spermatophyta</taxon>
        <taxon>Magnoliopsida</taxon>
        <taxon>Ranunculales</taxon>
        <taxon>Ranunculaceae</taxon>
        <taxon>Coptidoideae</taxon>
        <taxon>Coptis</taxon>
    </lineage>
</organism>
<dbReference type="EMBL" id="JADFTS010000009">
    <property type="protein sequence ID" value="KAF9589044.1"/>
    <property type="molecule type" value="Genomic_DNA"/>
</dbReference>
<dbReference type="InterPro" id="IPR039421">
    <property type="entry name" value="Type_1_exporter"/>
</dbReference>
<dbReference type="Gene3D" id="3.40.50.300">
    <property type="entry name" value="P-loop containing nucleotide triphosphate hydrolases"/>
    <property type="match status" value="1"/>
</dbReference>
<dbReference type="InterPro" id="IPR001202">
    <property type="entry name" value="WW_dom"/>
</dbReference>
<dbReference type="Proteomes" id="UP000631114">
    <property type="component" value="Unassembled WGS sequence"/>
</dbReference>
<gene>
    <name evidence="1" type="ORF">IFM89_018306</name>
</gene>
<dbReference type="PANTHER" id="PTHR24222">
    <property type="entry name" value="ABC TRANSPORTER B FAMILY"/>
    <property type="match status" value="1"/>
</dbReference>
<proteinExistence type="predicted"/>
<evidence type="ECO:0000313" key="1">
    <source>
        <dbReference type="EMBL" id="KAF9589044.1"/>
    </source>
</evidence>
<evidence type="ECO:0008006" key="3">
    <source>
        <dbReference type="Google" id="ProtNLM"/>
    </source>
</evidence>
<dbReference type="OrthoDB" id="187617at2759"/>
<name>A0A835LEN3_9MAGN</name>
<reference evidence="1 2" key="1">
    <citation type="submission" date="2020-10" db="EMBL/GenBank/DDBJ databases">
        <title>The Coptis chinensis genome and diversification of protoberbering-type alkaloids.</title>
        <authorList>
            <person name="Wang B."/>
            <person name="Shu S."/>
            <person name="Song C."/>
            <person name="Liu Y."/>
        </authorList>
    </citation>
    <scope>NUCLEOTIDE SEQUENCE [LARGE SCALE GENOMIC DNA]</scope>
    <source>
        <strain evidence="1">HL-2020</strain>
        <tissue evidence="1">Leaf</tissue>
    </source>
</reference>
<dbReference type="SUPFAM" id="SSF52540">
    <property type="entry name" value="P-loop containing nucleoside triphosphate hydrolases"/>
    <property type="match status" value="1"/>
</dbReference>
<dbReference type="GO" id="GO:0005886">
    <property type="term" value="C:plasma membrane"/>
    <property type="evidence" value="ECO:0007669"/>
    <property type="project" value="TreeGrafter"/>
</dbReference>
<sequence>MLSDTSILLLDEVIGGLDFEAEGAVQEALDILRLGRSTIIIPRCLSLIRNDDYIAMMEEGQLVEMGTHEELLATDGLYAKLLKCEEAVKLPKRYYYNKVTRQSKWSLPDEMKLAHEQVERGILSFGSQKFLLLIKRRFTSPHREETSPILSSQYLQYQVQFCSTVHFAVVDPLQVVTSGQPSIPIVPSSVSGNDNGAKSPVEVKKGMVVAGKVNVTALEEKAVEAEPLTYATKQEAKDAFKALLESANVESDC</sequence>
<dbReference type="PANTHER" id="PTHR24222:SF52">
    <property type="entry name" value="ABC TRANSPORTER B FAMILY MEMBER 20-RELATED"/>
    <property type="match status" value="1"/>
</dbReference>
<dbReference type="Gene3D" id="2.20.70.10">
    <property type="match status" value="1"/>
</dbReference>
<protein>
    <recommendedName>
        <fullName evidence="3">WW domain-containing protein</fullName>
    </recommendedName>
</protein>
<dbReference type="AlphaFoldDB" id="A0A835LEN3"/>
<evidence type="ECO:0000313" key="2">
    <source>
        <dbReference type="Proteomes" id="UP000631114"/>
    </source>
</evidence>
<accession>A0A835LEN3</accession>
<comment type="caution">
    <text evidence="1">The sequence shown here is derived from an EMBL/GenBank/DDBJ whole genome shotgun (WGS) entry which is preliminary data.</text>
</comment>
<dbReference type="SUPFAM" id="SSF51045">
    <property type="entry name" value="WW domain"/>
    <property type="match status" value="1"/>
</dbReference>
<dbReference type="InterPro" id="IPR027417">
    <property type="entry name" value="P-loop_NTPase"/>
</dbReference>